<gene>
    <name evidence="2" type="ORF">BJ554DRAFT_347</name>
</gene>
<protein>
    <submittedName>
        <fullName evidence="2">Uncharacterized protein</fullName>
    </submittedName>
</protein>
<feature type="compositionally biased region" description="Low complexity" evidence="1">
    <location>
        <begin position="250"/>
        <end position="268"/>
    </location>
</feature>
<comment type="caution">
    <text evidence="2">The sequence shown here is derived from an EMBL/GenBank/DDBJ whole genome shotgun (WGS) entry which is preliminary data.</text>
</comment>
<proteinExistence type="predicted"/>
<dbReference type="Proteomes" id="UP000673691">
    <property type="component" value="Unassembled WGS sequence"/>
</dbReference>
<feature type="compositionally biased region" description="Low complexity" evidence="1">
    <location>
        <begin position="297"/>
        <end position="310"/>
    </location>
</feature>
<evidence type="ECO:0000256" key="1">
    <source>
        <dbReference type="SAM" id="MobiDB-lite"/>
    </source>
</evidence>
<accession>A0A8H7ZTP5</accession>
<feature type="region of interest" description="Disordered" evidence="1">
    <location>
        <begin position="1"/>
        <end position="96"/>
    </location>
</feature>
<reference evidence="2 3" key="1">
    <citation type="journal article" name="Sci. Rep.">
        <title>Genome-scale phylogenetic analyses confirm Olpidium as the closest living zoosporic fungus to the non-flagellated, terrestrial fungi.</title>
        <authorList>
            <person name="Chang Y."/>
            <person name="Rochon D."/>
            <person name="Sekimoto S."/>
            <person name="Wang Y."/>
            <person name="Chovatia M."/>
            <person name="Sandor L."/>
            <person name="Salamov A."/>
            <person name="Grigoriev I.V."/>
            <person name="Stajich J.E."/>
            <person name="Spatafora J.W."/>
        </authorList>
    </citation>
    <scope>NUCLEOTIDE SEQUENCE [LARGE SCALE GENOMIC DNA]</scope>
    <source>
        <strain evidence="2">S191</strain>
    </source>
</reference>
<dbReference type="EMBL" id="JAEFCI010007116">
    <property type="protein sequence ID" value="KAG5459269.1"/>
    <property type="molecule type" value="Genomic_DNA"/>
</dbReference>
<name>A0A8H7ZTP5_9FUNG</name>
<dbReference type="AlphaFoldDB" id="A0A8H7ZTP5"/>
<feature type="region of interest" description="Disordered" evidence="1">
    <location>
        <begin position="155"/>
        <end position="349"/>
    </location>
</feature>
<evidence type="ECO:0000313" key="3">
    <source>
        <dbReference type="Proteomes" id="UP000673691"/>
    </source>
</evidence>
<organism evidence="2 3">
    <name type="scientific">Olpidium bornovanus</name>
    <dbReference type="NCBI Taxonomy" id="278681"/>
    <lineage>
        <taxon>Eukaryota</taxon>
        <taxon>Fungi</taxon>
        <taxon>Fungi incertae sedis</taxon>
        <taxon>Olpidiomycota</taxon>
        <taxon>Olpidiomycotina</taxon>
        <taxon>Olpidiomycetes</taxon>
        <taxon>Olpidiales</taxon>
        <taxon>Olpidiaceae</taxon>
        <taxon>Olpidium</taxon>
    </lineage>
</organism>
<sequence>MPVLRDERPPGGFKRPPVDARGPQRKKLQEIGRDKIGTRIVGESPEETPEGRSRTVDPEAGVFVQSCQIEAESDRLRGPASEQTPGYTAPPEEEDQPYWVDQGLRNAQEVLERGVGLARQREAKLVDRGYYGNQVPTASASQAGPEWEIAQFGMSAPVPTWPDPPAVMRQDGAGAPIGPGHTSTYLADKTHGHPSRAADSAVASMPPEPQPGAPPAHFRHERPSGGGPRTVPADGPRARPPQHGALARAGPTPQAQRRGPPQTRQQPPYLQVYDSEVRVPSYPQHPPPAQLPHHRGQQPQHPAQQQLPPGRQAQRPPYSEPQSQSPREGQVRPRAQLYQAEGPREKEMRDARIQLQYAAWFGKQGGDG</sequence>
<evidence type="ECO:0000313" key="2">
    <source>
        <dbReference type="EMBL" id="KAG5459269.1"/>
    </source>
</evidence>
<feature type="compositionally biased region" description="Basic and acidic residues" evidence="1">
    <location>
        <begin position="27"/>
        <end position="37"/>
    </location>
</feature>
<keyword evidence="3" id="KW-1185">Reference proteome</keyword>